<dbReference type="InterPro" id="IPR045109">
    <property type="entry name" value="LSDs-like"/>
</dbReference>
<accession>A0A1A9W8W6</accession>
<feature type="compositionally biased region" description="Basic and acidic residues" evidence="4">
    <location>
        <begin position="248"/>
        <end position="261"/>
    </location>
</feature>
<dbReference type="GO" id="GO:0006357">
    <property type="term" value="P:regulation of transcription by RNA polymerase II"/>
    <property type="evidence" value="ECO:0007669"/>
    <property type="project" value="TreeGrafter"/>
</dbReference>
<keyword evidence="6" id="KW-1185">Reference proteome</keyword>
<dbReference type="GO" id="GO:0046872">
    <property type="term" value="F:metal ion binding"/>
    <property type="evidence" value="ECO:0007669"/>
    <property type="project" value="UniProtKB-KW"/>
</dbReference>
<dbReference type="PANTHER" id="PTHR12549">
    <property type="entry name" value="JMJC DOMAIN-CONTAINING HISTONE DEMETHYLATION PROTEIN"/>
    <property type="match status" value="1"/>
</dbReference>
<dbReference type="GO" id="GO:0032454">
    <property type="term" value="F:histone H3K9 demethylase activity"/>
    <property type="evidence" value="ECO:0007669"/>
    <property type="project" value="InterPro"/>
</dbReference>
<evidence type="ECO:0000256" key="1">
    <source>
        <dbReference type="ARBA" id="ARBA00004123"/>
    </source>
</evidence>
<dbReference type="STRING" id="37001.A0A1A9W8W6"/>
<reference evidence="6" key="1">
    <citation type="submission" date="2014-03" db="EMBL/GenBank/DDBJ databases">
        <authorList>
            <person name="Aksoy S."/>
            <person name="Warren W."/>
            <person name="Wilson R.K."/>
        </authorList>
    </citation>
    <scope>NUCLEOTIDE SEQUENCE [LARGE SCALE GENOMIC DNA]</scope>
    <source>
        <strain evidence="6">IAEA</strain>
    </source>
</reference>
<proteinExistence type="predicted"/>
<dbReference type="PANTHER" id="PTHR12549:SF38">
    <property type="entry name" value="JMJC DOMAIN-CONTAINING HISTONE DEMETHYLASE 2, ISOFORM A"/>
    <property type="match status" value="1"/>
</dbReference>
<keyword evidence="2" id="KW-0479">Metal-binding</keyword>
<dbReference type="GO" id="GO:0000785">
    <property type="term" value="C:chromatin"/>
    <property type="evidence" value="ECO:0007669"/>
    <property type="project" value="TreeGrafter"/>
</dbReference>
<dbReference type="GO" id="GO:0000118">
    <property type="term" value="C:histone deacetylase complex"/>
    <property type="evidence" value="ECO:0007669"/>
    <property type="project" value="TreeGrafter"/>
</dbReference>
<feature type="compositionally biased region" description="Basic and acidic residues" evidence="4">
    <location>
        <begin position="31"/>
        <end position="63"/>
    </location>
</feature>
<comment type="subcellular location">
    <subcellularLocation>
        <location evidence="1">Nucleus</location>
    </subcellularLocation>
</comment>
<evidence type="ECO:0000256" key="2">
    <source>
        <dbReference type="ARBA" id="ARBA00022723"/>
    </source>
</evidence>
<evidence type="ECO:0000313" key="5">
    <source>
        <dbReference type="EnsemblMetazoa" id="GBRI010554-PA"/>
    </source>
</evidence>
<feature type="compositionally biased region" description="Polar residues" evidence="4">
    <location>
        <begin position="13"/>
        <end position="27"/>
    </location>
</feature>
<dbReference type="VEuPathDB" id="VectorBase:GBRI010554"/>
<evidence type="ECO:0000256" key="4">
    <source>
        <dbReference type="SAM" id="MobiDB-lite"/>
    </source>
</evidence>
<dbReference type="GO" id="GO:0031490">
    <property type="term" value="F:chromatin DNA binding"/>
    <property type="evidence" value="ECO:0007669"/>
    <property type="project" value="TreeGrafter"/>
</dbReference>
<dbReference type="EnsemblMetazoa" id="GBRI010554-RA">
    <property type="protein sequence ID" value="GBRI010554-PA"/>
    <property type="gene ID" value="GBRI010554"/>
</dbReference>
<dbReference type="GO" id="GO:0003712">
    <property type="term" value="F:transcription coregulator activity"/>
    <property type="evidence" value="ECO:0007669"/>
    <property type="project" value="TreeGrafter"/>
</dbReference>
<dbReference type="AlphaFoldDB" id="A0A1A9W8W6"/>
<organism evidence="5 6">
    <name type="scientific">Glossina brevipalpis</name>
    <dbReference type="NCBI Taxonomy" id="37001"/>
    <lineage>
        <taxon>Eukaryota</taxon>
        <taxon>Metazoa</taxon>
        <taxon>Ecdysozoa</taxon>
        <taxon>Arthropoda</taxon>
        <taxon>Hexapoda</taxon>
        <taxon>Insecta</taxon>
        <taxon>Pterygota</taxon>
        <taxon>Neoptera</taxon>
        <taxon>Endopterygota</taxon>
        <taxon>Diptera</taxon>
        <taxon>Brachycera</taxon>
        <taxon>Muscomorpha</taxon>
        <taxon>Hippoboscoidea</taxon>
        <taxon>Glossinidae</taxon>
        <taxon>Glossina</taxon>
    </lineage>
</organism>
<protein>
    <recommendedName>
        <fullName evidence="7">JmjC domain-containing protein</fullName>
    </recommendedName>
</protein>
<dbReference type="Proteomes" id="UP000091820">
    <property type="component" value="Unassembled WGS sequence"/>
</dbReference>
<sequence>MSDEKHIDVANNNANIEKQISPTTSGIINHISEEEGQKQLHETHESPSDNESNKEFLCEEKPPQTIKLNKEINDKPYQSLEELMNMRLKRKHENEENIDDDQQQRTGEMTALPIKQIRLENHINERKSIIEIHLTSEIVKEREEKAKLELLEVKQQVIKELDIFKRDTISIPSVEIVKEPLILDDTDKGSSISDDTVQEAVVIENKTENIDDEKTSEILDLNKSVEKIPSTEIESSDPTKVEIVSNESIDRAEESDHQSQEKEDEELSLEKLTPEEEIKDQAYKKSCEKFRQHLPCFKLQTSISNSPSIDDPINNVPKISKCRECRRRTPQQGSNDVYCRFYEFRCLQYTSEGQLVVAGFPNPYTDATQDDMNIWQPDANTEPTAGYMDIQVCRYILLHVGDQFCHLWRQEVEALKLHENPNEIIAWKKVVQGIREICDVCDTTLFNFHWTCDKCGFGVCLDCFKDRKEERTRRKTFAGDKPPKGRDEYYWMLCTGGSIHNVKELILTQIIAGNALNLLGQLLHEVRTLWQIPQLCGCILSQQELPDGDFKTYIQDMIKESQLKQQTSASSLATEETKRNQARLEQIHAKTLEFARACDIDYVPGRLWNKNTLGKDPITTAFDNFKHINFLRKGLTGYRRFLPPRAMTLAHSTLLAPGVPHEWLCDGKLLRLTNTNHPDNRILFQEVWKCGQPVMISEVAKSLDLDLWRPEAFLRDFGDKPNDLINCLNGNLVPNQPMRHFWEGFQCMKKRLLDANGKPMLLKLKDWPPGDDFAEILPTRYKDLMKGLPMPEYTLRTGNLNIASCLPNMFVPPDLGPKMYNAYGSAFHPDKVAV</sequence>
<feature type="region of interest" description="Disordered" evidence="4">
    <location>
        <begin position="13"/>
        <end position="63"/>
    </location>
</feature>
<name>A0A1A9W8W6_9MUSC</name>
<feature type="region of interest" description="Disordered" evidence="4">
    <location>
        <begin position="248"/>
        <end position="274"/>
    </location>
</feature>
<evidence type="ECO:0000313" key="6">
    <source>
        <dbReference type="Proteomes" id="UP000091820"/>
    </source>
</evidence>
<dbReference type="SUPFAM" id="SSF51197">
    <property type="entry name" value="Clavaminate synthase-like"/>
    <property type="match status" value="1"/>
</dbReference>
<dbReference type="Gene3D" id="2.60.120.650">
    <property type="entry name" value="Cupin"/>
    <property type="match status" value="1"/>
</dbReference>
<evidence type="ECO:0008006" key="7">
    <source>
        <dbReference type="Google" id="ProtNLM"/>
    </source>
</evidence>
<keyword evidence="3" id="KW-0539">Nucleus</keyword>
<reference evidence="5" key="2">
    <citation type="submission" date="2020-05" db="UniProtKB">
        <authorList>
            <consortium name="EnsemblMetazoa"/>
        </authorList>
    </citation>
    <scope>IDENTIFICATION</scope>
    <source>
        <strain evidence="5">IAEA</strain>
    </source>
</reference>
<evidence type="ECO:0000256" key="3">
    <source>
        <dbReference type="ARBA" id="ARBA00023242"/>
    </source>
</evidence>